<keyword evidence="3" id="KW-1185">Reference proteome</keyword>
<evidence type="ECO:0000313" key="2">
    <source>
        <dbReference type="EMBL" id="MCK8140662.1"/>
    </source>
</evidence>
<keyword evidence="1" id="KW-0472">Membrane</keyword>
<evidence type="ECO:0000256" key="1">
    <source>
        <dbReference type="SAM" id="Phobius"/>
    </source>
</evidence>
<name>A0A9X2BJV1_9FLAO</name>
<evidence type="ECO:0000313" key="3">
    <source>
        <dbReference type="Proteomes" id="UP001139260"/>
    </source>
</evidence>
<dbReference type="Gene3D" id="1.25.40.10">
    <property type="entry name" value="Tetratricopeptide repeat domain"/>
    <property type="match status" value="1"/>
</dbReference>
<dbReference type="InterPro" id="IPR011990">
    <property type="entry name" value="TPR-like_helical_dom_sf"/>
</dbReference>
<reference evidence="2" key="1">
    <citation type="submission" date="2022-04" db="EMBL/GenBank/DDBJ databases">
        <title>Flavobacterium pygoscelis sp. nov. isolated from Chinstrap chick (Pygoscelis antarcticus).</title>
        <authorList>
            <person name="Irgang R."/>
            <person name="Poblete-Morales M."/>
            <person name="Avendano-Herrera R."/>
        </authorList>
    </citation>
    <scope>NUCLEOTIDE SEQUENCE</scope>
    <source>
        <strain evidence="2">I-SCBP12n</strain>
    </source>
</reference>
<sequence>MKEENYIVFDQYLQNEMTLTEKIAFEKQLSEEPEVAADFQNFKEVQAQLENKFTVDAERNAFKENVKSIARTHFKPNKKVIKLKPWLYLVAASVVLLLGLFVFNANSNPNFEDYNHFETAHFVERGHETTSLKQAEEAYNAKDYLRAIPIFESILKQNKTAEIQYFYGISLLQTNKIQEAEGVFNGLKLGSSVFKNKALWGLALIQLKQKEFKVCKDILLTIPSDDENYEQVQDLLNKLD</sequence>
<accession>A0A9X2BJV1</accession>
<dbReference type="Proteomes" id="UP001139260">
    <property type="component" value="Unassembled WGS sequence"/>
</dbReference>
<dbReference type="RefSeq" id="WP_248427377.1">
    <property type="nucleotide sequence ID" value="NZ_JALNUB010000001.1"/>
</dbReference>
<dbReference type="AlphaFoldDB" id="A0A9X2BJV1"/>
<protein>
    <submittedName>
        <fullName evidence="2">Tetratricopeptide repeat protein</fullName>
    </submittedName>
</protein>
<keyword evidence="1" id="KW-1133">Transmembrane helix</keyword>
<organism evidence="2 3">
    <name type="scientific">Flavobacterium pygoscelis</name>
    <dbReference type="NCBI Taxonomy" id="2893176"/>
    <lineage>
        <taxon>Bacteria</taxon>
        <taxon>Pseudomonadati</taxon>
        <taxon>Bacteroidota</taxon>
        <taxon>Flavobacteriia</taxon>
        <taxon>Flavobacteriales</taxon>
        <taxon>Flavobacteriaceae</taxon>
        <taxon>Flavobacterium</taxon>
    </lineage>
</organism>
<dbReference type="SUPFAM" id="SSF48452">
    <property type="entry name" value="TPR-like"/>
    <property type="match status" value="1"/>
</dbReference>
<feature type="transmembrane region" description="Helical" evidence="1">
    <location>
        <begin position="85"/>
        <end position="103"/>
    </location>
</feature>
<comment type="caution">
    <text evidence="2">The sequence shown here is derived from an EMBL/GenBank/DDBJ whole genome shotgun (WGS) entry which is preliminary data.</text>
</comment>
<keyword evidence="1" id="KW-0812">Transmembrane</keyword>
<dbReference type="EMBL" id="JALNUB010000001">
    <property type="protein sequence ID" value="MCK8140662.1"/>
    <property type="molecule type" value="Genomic_DNA"/>
</dbReference>
<proteinExistence type="predicted"/>
<gene>
    <name evidence="2" type="ORF">MW871_02020</name>
</gene>